<reference evidence="2" key="1">
    <citation type="submission" date="2015-07" db="EMBL/GenBank/DDBJ databases">
        <title>Draft genome sequence of the purine-degrading Gottschalkia purinilyticum DSM 1384 (formerly Clostridium purinilyticum).</title>
        <authorList>
            <person name="Poehlein A."/>
            <person name="Schiel-Bengelsdorf B."/>
            <person name="Bengelsdorf F.R."/>
            <person name="Daniel R."/>
            <person name="Duerre P."/>
        </authorList>
    </citation>
    <scope>NUCLEOTIDE SEQUENCE [LARGE SCALE GENOMIC DNA]</scope>
    <source>
        <strain evidence="2">DSM 1384</strain>
    </source>
</reference>
<protein>
    <submittedName>
        <fullName evidence="1">Uncharacterized protein</fullName>
    </submittedName>
</protein>
<evidence type="ECO:0000313" key="2">
    <source>
        <dbReference type="Proteomes" id="UP000037267"/>
    </source>
</evidence>
<dbReference type="AlphaFoldDB" id="A0A0L0W807"/>
<dbReference type="RefSeq" id="WP_050356156.1">
    <property type="nucleotide sequence ID" value="NZ_LGSS01000015.1"/>
</dbReference>
<dbReference type="EMBL" id="LGSS01000015">
    <property type="protein sequence ID" value="KNF07572.1"/>
    <property type="molecule type" value="Genomic_DNA"/>
</dbReference>
<gene>
    <name evidence="1" type="ORF">CLPU_15c00660</name>
</gene>
<proteinExistence type="predicted"/>
<accession>A0A0L0W807</accession>
<keyword evidence="2" id="KW-1185">Reference proteome</keyword>
<evidence type="ECO:0000313" key="1">
    <source>
        <dbReference type="EMBL" id="KNF07572.1"/>
    </source>
</evidence>
<name>A0A0L0W807_GOTPU</name>
<sequence length="78" mass="8329">MSKKMLINIKQLEDVEAECNSMTDGSQSFISQDNSFTFVIDEESGNIEPINNFARCLCKCNITSSCGGGGGGGKSLEV</sequence>
<organism evidence="1 2">
    <name type="scientific">Gottschalkia purinilytica</name>
    <name type="common">Clostridium purinilyticum</name>
    <dbReference type="NCBI Taxonomy" id="1503"/>
    <lineage>
        <taxon>Bacteria</taxon>
        <taxon>Bacillati</taxon>
        <taxon>Bacillota</taxon>
        <taxon>Tissierellia</taxon>
        <taxon>Tissierellales</taxon>
        <taxon>Gottschalkiaceae</taxon>
        <taxon>Gottschalkia</taxon>
    </lineage>
</organism>
<dbReference type="Proteomes" id="UP000037267">
    <property type="component" value="Unassembled WGS sequence"/>
</dbReference>
<comment type="caution">
    <text evidence="1">The sequence shown here is derived from an EMBL/GenBank/DDBJ whole genome shotgun (WGS) entry which is preliminary data.</text>
</comment>